<sequence>MVAKMLLSVDADEVTKLSLVAWSPELAVVYKSLLAKLMELARTEVEGVDEVTKMLLGAWAG</sequence>
<gene>
    <name evidence="1" type="ORF">PC117_g5089</name>
</gene>
<dbReference type="EMBL" id="RCMK01000086">
    <property type="protein sequence ID" value="KAG2949618.1"/>
    <property type="molecule type" value="Genomic_DNA"/>
</dbReference>
<evidence type="ECO:0000313" key="1">
    <source>
        <dbReference type="EMBL" id="KAG2949618.1"/>
    </source>
</evidence>
<dbReference type="Proteomes" id="UP000736787">
    <property type="component" value="Unassembled WGS sequence"/>
</dbReference>
<accession>A0A8T1E7C8</accession>
<evidence type="ECO:0000313" key="2">
    <source>
        <dbReference type="Proteomes" id="UP000736787"/>
    </source>
</evidence>
<comment type="caution">
    <text evidence="1">The sequence shown here is derived from an EMBL/GenBank/DDBJ whole genome shotgun (WGS) entry which is preliminary data.</text>
</comment>
<organism evidence="1 2">
    <name type="scientific">Phytophthora cactorum</name>
    <dbReference type="NCBI Taxonomy" id="29920"/>
    <lineage>
        <taxon>Eukaryota</taxon>
        <taxon>Sar</taxon>
        <taxon>Stramenopiles</taxon>
        <taxon>Oomycota</taxon>
        <taxon>Peronosporomycetes</taxon>
        <taxon>Peronosporales</taxon>
        <taxon>Peronosporaceae</taxon>
        <taxon>Phytophthora</taxon>
    </lineage>
</organism>
<name>A0A8T1E7C8_9STRA</name>
<protein>
    <submittedName>
        <fullName evidence="1">Uncharacterized protein</fullName>
    </submittedName>
</protein>
<proteinExistence type="predicted"/>
<dbReference type="AlphaFoldDB" id="A0A8T1E7C8"/>
<reference evidence="1" key="1">
    <citation type="submission" date="2018-10" db="EMBL/GenBank/DDBJ databases">
        <title>Effector identification in a new, highly contiguous assembly of the strawberry crown rot pathogen Phytophthora cactorum.</title>
        <authorList>
            <person name="Armitage A.D."/>
            <person name="Nellist C.F."/>
            <person name="Bates H."/>
            <person name="Vickerstaff R.J."/>
            <person name="Harrison R.J."/>
        </authorList>
    </citation>
    <scope>NUCLEOTIDE SEQUENCE</scope>
    <source>
        <strain evidence="1">4040</strain>
    </source>
</reference>